<evidence type="ECO:0000256" key="1">
    <source>
        <dbReference type="ARBA" id="ARBA00003871"/>
    </source>
</evidence>
<dbReference type="Gene3D" id="3.90.1300.10">
    <property type="entry name" value="Amidase signature (AS) domain"/>
    <property type="match status" value="1"/>
</dbReference>
<evidence type="ECO:0000256" key="3">
    <source>
        <dbReference type="ARBA" id="ARBA00021874"/>
    </source>
</evidence>
<feature type="region of interest" description="Disordered" evidence="4">
    <location>
        <begin position="142"/>
        <end position="161"/>
    </location>
</feature>
<evidence type="ECO:0000256" key="4">
    <source>
        <dbReference type="SAM" id="MobiDB-lite"/>
    </source>
</evidence>
<comment type="similarity">
    <text evidence="2">Belongs to the amidase family.</text>
</comment>
<dbReference type="EMBL" id="BMGG01000001">
    <property type="protein sequence ID" value="GGC50054.1"/>
    <property type="molecule type" value="Genomic_DNA"/>
</dbReference>
<name>A0A916X8H0_9HYPH</name>
<comment type="caution">
    <text evidence="6">The sequence shown here is derived from an EMBL/GenBank/DDBJ whole genome shotgun (WGS) entry which is preliminary data.</text>
</comment>
<dbReference type="InterPro" id="IPR023631">
    <property type="entry name" value="Amidase_dom"/>
</dbReference>
<proteinExistence type="inferred from homology"/>
<sequence length="470" mass="49203">MDRDDICFLDASGLAALIRDRHLSPREVVAAHLARIEAINPRINAMVTVTAEAALAAATAAEAALMAGAALGPLHGVPFTIKDSLDTAGVATQRGSRLFAGRVPATDATSVARFKAAGGIALAKTNLPEFSTWWETDNALTGRTLNPWNPERTPGGSSGGESAAIAAGLSPIGLGSDVAISVRGPAHCTGIAALKATHGRIPYTGHFPEVFGRIWHVGPMARSVRDIALGLALLAGPDDRDGYAVFHGDSRAEAAAAGSRPARIGMIIEPGFGPIDPDVMTAVRHAAQALRDEGCAVEEVRLPLLERHSFYEVMAPLIAGRLLPYFRELAAGREAELGPVMAASIERPLPALADYVAAEALVEELKGAFASFFQGFDALLCPVMPIPAPPHGRAAHVIDGVTVPAHHVMRATAPFNLTGLPALAVPFRFSADGLPIGVQLVGRWFDEATILRLGALVEAASEVRGRRPPL</sequence>
<evidence type="ECO:0000313" key="7">
    <source>
        <dbReference type="Proteomes" id="UP000637002"/>
    </source>
</evidence>
<dbReference type="Pfam" id="PF01425">
    <property type="entry name" value="Amidase"/>
    <property type="match status" value="1"/>
</dbReference>
<dbReference type="InterPro" id="IPR036928">
    <property type="entry name" value="AS_sf"/>
</dbReference>
<evidence type="ECO:0000313" key="6">
    <source>
        <dbReference type="EMBL" id="GGC50054.1"/>
    </source>
</evidence>
<reference evidence="6" key="1">
    <citation type="journal article" date="2014" name="Int. J. Syst. Evol. Microbiol.">
        <title>Complete genome sequence of Corynebacterium casei LMG S-19264T (=DSM 44701T), isolated from a smear-ripened cheese.</title>
        <authorList>
            <consortium name="US DOE Joint Genome Institute (JGI-PGF)"/>
            <person name="Walter F."/>
            <person name="Albersmeier A."/>
            <person name="Kalinowski J."/>
            <person name="Ruckert C."/>
        </authorList>
    </citation>
    <scope>NUCLEOTIDE SEQUENCE</scope>
    <source>
        <strain evidence="6">CGMCC 1.12919</strain>
    </source>
</reference>
<evidence type="ECO:0000259" key="5">
    <source>
        <dbReference type="Pfam" id="PF01425"/>
    </source>
</evidence>
<reference evidence="6" key="2">
    <citation type="submission" date="2020-09" db="EMBL/GenBank/DDBJ databases">
        <authorList>
            <person name="Sun Q."/>
            <person name="Zhou Y."/>
        </authorList>
    </citation>
    <scope>NUCLEOTIDE SEQUENCE</scope>
    <source>
        <strain evidence="6">CGMCC 1.12919</strain>
    </source>
</reference>
<dbReference type="GO" id="GO:0003824">
    <property type="term" value="F:catalytic activity"/>
    <property type="evidence" value="ECO:0007669"/>
    <property type="project" value="InterPro"/>
</dbReference>
<dbReference type="PROSITE" id="PS00571">
    <property type="entry name" value="AMIDASES"/>
    <property type="match status" value="1"/>
</dbReference>
<protein>
    <recommendedName>
        <fullName evidence="3">Indoleacetamide hydrolase</fullName>
    </recommendedName>
</protein>
<dbReference type="PANTHER" id="PTHR11895">
    <property type="entry name" value="TRANSAMIDASE"/>
    <property type="match status" value="1"/>
</dbReference>
<keyword evidence="7" id="KW-1185">Reference proteome</keyword>
<gene>
    <name evidence="6" type="ORF">GCM10010994_06430</name>
</gene>
<organism evidence="6 7">
    <name type="scientific">Chelatococcus reniformis</name>
    <dbReference type="NCBI Taxonomy" id="1494448"/>
    <lineage>
        <taxon>Bacteria</taxon>
        <taxon>Pseudomonadati</taxon>
        <taxon>Pseudomonadota</taxon>
        <taxon>Alphaproteobacteria</taxon>
        <taxon>Hyphomicrobiales</taxon>
        <taxon>Chelatococcaceae</taxon>
        <taxon>Chelatococcus</taxon>
    </lineage>
</organism>
<feature type="domain" description="Amidase" evidence="5">
    <location>
        <begin position="27"/>
        <end position="451"/>
    </location>
</feature>
<dbReference type="InterPro" id="IPR000120">
    <property type="entry name" value="Amidase"/>
</dbReference>
<dbReference type="SUPFAM" id="SSF75304">
    <property type="entry name" value="Amidase signature (AS) enzymes"/>
    <property type="match status" value="1"/>
</dbReference>
<dbReference type="RefSeq" id="WP_188607649.1">
    <property type="nucleotide sequence ID" value="NZ_BMGG01000001.1"/>
</dbReference>
<dbReference type="PANTHER" id="PTHR11895:SF7">
    <property type="entry name" value="GLUTAMYL-TRNA(GLN) AMIDOTRANSFERASE SUBUNIT A, MITOCHONDRIAL"/>
    <property type="match status" value="1"/>
</dbReference>
<accession>A0A916X8H0</accession>
<dbReference type="Proteomes" id="UP000637002">
    <property type="component" value="Unassembled WGS sequence"/>
</dbReference>
<evidence type="ECO:0000256" key="2">
    <source>
        <dbReference type="ARBA" id="ARBA00009199"/>
    </source>
</evidence>
<dbReference type="InterPro" id="IPR020556">
    <property type="entry name" value="Amidase_CS"/>
</dbReference>
<dbReference type="AlphaFoldDB" id="A0A916X8H0"/>
<comment type="function">
    <text evidence="1">Hydrolyzes indole-3-acetamide (IAM) into indole-3-acetic acid (IAA).</text>
</comment>